<dbReference type="SUPFAM" id="SSF51445">
    <property type="entry name" value="(Trans)glycosidases"/>
    <property type="match status" value="1"/>
</dbReference>
<evidence type="ECO:0000313" key="3">
    <source>
        <dbReference type="EMBL" id="TDM03962.1"/>
    </source>
</evidence>
<name>A0A9Q8CME0_9STAP</name>
<dbReference type="CDD" id="cd02860">
    <property type="entry name" value="E_set_Pullulanase"/>
    <property type="match status" value="1"/>
</dbReference>
<accession>A0A9Q8CME0</accession>
<feature type="domain" description="Glycosyl hydrolase family 13 catalytic" evidence="2">
    <location>
        <begin position="201"/>
        <end position="587"/>
    </location>
</feature>
<dbReference type="GO" id="GO:0005975">
    <property type="term" value="P:carbohydrate metabolic process"/>
    <property type="evidence" value="ECO:0007669"/>
    <property type="project" value="InterPro"/>
</dbReference>
<reference evidence="3 4" key="1">
    <citation type="submission" date="2019-01" db="EMBL/GenBank/DDBJ databases">
        <title>Draft genome sequences of the type strains of six Macrococcus species.</title>
        <authorList>
            <person name="Mazhar S."/>
            <person name="Altermann E."/>
            <person name="Hill C."/>
            <person name="Mcauliffe O."/>
        </authorList>
    </citation>
    <scope>NUCLEOTIDE SEQUENCE [LARGE SCALE GENOMIC DNA]</scope>
    <source>
        <strain evidence="3 4">ATCC 51828</strain>
    </source>
</reference>
<dbReference type="Pfam" id="PF02922">
    <property type="entry name" value="CBM_48"/>
    <property type="match status" value="1"/>
</dbReference>
<dbReference type="PANTHER" id="PTHR43002">
    <property type="entry name" value="GLYCOGEN DEBRANCHING ENZYME"/>
    <property type="match status" value="1"/>
</dbReference>
<comment type="similarity">
    <text evidence="1">Belongs to the glycosyl hydrolase 13 family.</text>
</comment>
<dbReference type="InterPro" id="IPR014756">
    <property type="entry name" value="Ig_E-set"/>
</dbReference>
<dbReference type="Gene3D" id="2.60.40.2320">
    <property type="match status" value="1"/>
</dbReference>
<dbReference type="Pfam" id="PF00128">
    <property type="entry name" value="Alpha-amylase"/>
    <property type="match status" value="1"/>
</dbReference>
<dbReference type="EC" id="3.2.1.41" evidence="3"/>
<evidence type="ECO:0000313" key="4">
    <source>
        <dbReference type="Proteomes" id="UP000295280"/>
    </source>
</evidence>
<organism evidence="3 4">
    <name type="scientific">Macrococcus carouselicus</name>
    <dbReference type="NCBI Taxonomy" id="69969"/>
    <lineage>
        <taxon>Bacteria</taxon>
        <taxon>Bacillati</taxon>
        <taxon>Bacillota</taxon>
        <taxon>Bacilli</taxon>
        <taxon>Bacillales</taxon>
        <taxon>Staphylococcaceae</taxon>
        <taxon>Macrococcus</taxon>
    </lineage>
</organism>
<evidence type="ECO:0000256" key="1">
    <source>
        <dbReference type="ARBA" id="ARBA00008061"/>
    </source>
</evidence>
<dbReference type="SUPFAM" id="SSF81296">
    <property type="entry name" value="E set domains"/>
    <property type="match status" value="1"/>
</dbReference>
<dbReference type="SMART" id="SM00642">
    <property type="entry name" value="Aamy"/>
    <property type="match status" value="1"/>
</dbReference>
<dbReference type="InterPro" id="IPR011840">
    <property type="entry name" value="PulA_typeI"/>
</dbReference>
<dbReference type="InterPro" id="IPR004193">
    <property type="entry name" value="Glyco_hydro_13_N"/>
</dbReference>
<keyword evidence="4" id="KW-1185">Reference proteome</keyword>
<proteinExistence type="inferred from homology"/>
<dbReference type="GO" id="GO:0051060">
    <property type="term" value="F:pullulanase activity"/>
    <property type="evidence" value="ECO:0007669"/>
    <property type="project" value="UniProtKB-EC"/>
</dbReference>
<dbReference type="Proteomes" id="UP000295280">
    <property type="component" value="Unassembled WGS sequence"/>
</dbReference>
<keyword evidence="3" id="KW-0326">Glycosidase</keyword>
<dbReference type="CDD" id="cd11341">
    <property type="entry name" value="AmyAc_Pullulanase_LD-like"/>
    <property type="match status" value="1"/>
</dbReference>
<dbReference type="Gene3D" id="3.20.20.80">
    <property type="entry name" value="Glycosidases"/>
    <property type="match status" value="1"/>
</dbReference>
<dbReference type="Gene3D" id="2.60.40.10">
    <property type="entry name" value="Immunoglobulins"/>
    <property type="match status" value="1"/>
</dbReference>
<dbReference type="OrthoDB" id="9761875at2"/>
<protein>
    <submittedName>
        <fullName evidence="3">Type I pullulanase</fullName>
        <ecNumber evidence="3">3.2.1.41</ecNumber>
    </submittedName>
</protein>
<dbReference type="RefSeq" id="WP_133416823.1">
    <property type="nucleotide sequence ID" value="NZ_SCWD01000001.1"/>
</dbReference>
<dbReference type="NCBIfam" id="TIGR02104">
    <property type="entry name" value="pulA_typeI"/>
    <property type="match status" value="1"/>
</dbReference>
<keyword evidence="3" id="KW-0378">Hydrolase</keyword>
<dbReference type="AlphaFoldDB" id="A0A9Q8CME0"/>
<dbReference type="InterPro" id="IPR006047">
    <property type="entry name" value="GH13_cat_dom"/>
</dbReference>
<dbReference type="InterPro" id="IPR013783">
    <property type="entry name" value="Ig-like_fold"/>
</dbReference>
<sequence length="675" mass="77294">MTCGYIDSLNTVTLTFNGSVQTPFNLKSSTSTVPLELTEDKNGSYSFTSTESIALNQQWWLECGDRYFPVKTGKVVRTAEFERLYAKKHDHYGAVYSPDRTTFTVWSPVAHQIILHLDDEQHVMTYCDGDWSITLSGDHHLATYYYEVHVNHEEYKVIDPYTKGLTLNSTAGVVIDTDVAPAGFSHHTRPVHAPADSIIYEVHVRDFSMHPNSGIPDELKGKFTALSLAGTTTHNGYSTGFDYIRSLGVTHVELLPVNDFAKVDDIHFRKSYNWGYDPMYFQTLDGSYSTAPEAPESRIIELKSVIQHYHEAGIGMILDVVFNHVFDQPTSSFEQLVPGYYFRYYDDLSLSNGTGVGNDFASERLMGRKFILDTLLYYAEYFQVDGFRFDLMGAIDTETMRQAEVMLTALHPDILLLGEGWHLNTAIPDDMKTTHDQSSKVPAIHFFNDHFRDSLKGNNFDIADTGYFNGRGRYQERIYQLFHGAYGLPVSQTINYTEVHDNHTLFDRLSYTSRDPRIVLKQHQMITLFTLLSQGIPFIHAGQEFYRTKYGHGNTYNLGDFINRIDWNRRIKYNDDIAIIRKAIQLKKEYEVFRLNDPSRIMEVPTVQPLLGVLLFDDHDEFIIYFNPTALNHTIEMPRQGVFKIELSNSHSSGQVKGSFLLAPYECIVLRKTTY</sequence>
<gene>
    <name evidence="3" type="primary">pulA</name>
    <name evidence="3" type="ORF">ERX40_02000</name>
</gene>
<comment type="caution">
    <text evidence="3">The sequence shown here is derived from an EMBL/GenBank/DDBJ whole genome shotgun (WGS) entry which is preliminary data.</text>
</comment>
<evidence type="ECO:0000259" key="2">
    <source>
        <dbReference type="SMART" id="SM00642"/>
    </source>
</evidence>
<dbReference type="EMBL" id="SCWD01000001">
    <property type="protein sequence ID" value="TDM03962.1"/>
    <property type="molecule type" value="Genomic_DNA"/>
</dbReference>
<dbReference type="InterPro" id="IPR017853">
    <property type="entry name" value="GH"/>
</dbReference>